<dbReference type="AlphaFoldDB" id="A0A7R8X217"/>
<dbReference type="Gene3D" id="3.40.50.300">
    <property type="entry name" value="P-loop containing nucleotide triphosphate hydrolases"/>
    <property type="match status" value="1"/>
</dbReference>
<dbReference type="PANTHER" id="PTHR32046:SF14">
    <property type="match status" value="1"/>
</dbReference>
<dbReference type="EMBL" id="CAJPEV010000236">
    <property type="protein sequence ID" value="CAG0882779.1"/>
    <property type="molecule type" value="Genomic_DNA"/>
</dbReference>
<dbReference type="Proteomes" id="UP000677054">
    <property type="component" value="Unassembled WGS sequence"/>
</dbReference>
<dbReference type="InterPro" id="IPR006703">
    <property type="entry name" value="G_AIG1"/>
</dbReference>
<evidence type="ECO:0000256" key="2">
    <source>
        <dbReference type="ARBA" id="ARBA00022741"/>
    </source>
</evidence>
<evidence type="ECO:0000259" key="3">
    <source>
        <dbReference type="Pfam" id="PF04548"/>
    </source>
</evidence>
<gene>
    <name evidence="4" type="ORF">DSTB1V02_LOCUS2200</name>
</gene>
<dbReference type="EMBL" id="LR899753">
    <property type="protein sequence ID" value="CAD7242229.1"/>
    <property type="molecule type" value="Genomic_DNA"/>
</dbReference>
<sequence>MMEENKEILHEALKRGSVEVLGENLPNYPLPFKLIKTDQFSLGEIEKRGICLNVILLGLTGTGKSRLLEVIGNYGLGVDYWDPYRFQVKKDEHTEKITSYTFSTRYENRLPLPVTIIDTPGFLNATAEDDRKLMGDIRNFIHSNQMPIHAVAYVIPASQGRLTAEQKTVLWNMPKALGEDEERIKRISYLFCTFADSKLLPVLESVKEAGLRYKTHFAVNSAAYFVDEKVLSIEENKENREKSINELLWTMTTESVREFLEDIQCNWPFQVNLPIKALKPQTGDTKEYMNTAPARAPTAGAKLSISIGKF</sequence>
<organism evidence="4">
    <name type="scientific">Darwinula stevensoni</name>
    <dbReference type="NCBI Taxonomy" id="69355"/>
    <lineage>
        <taxon>Eukaryota</taxon>
        <taxon>Metazoa</taxon>
        <taxon>Ecdysozoa</taxon>
        <taxon>Arthropoda</taxon>
        <taxon>Crustacea</taxon>
        <taxon>Oligostraca</taxon>
        <taxon>Ostracoda</taxon>
        <taxon>Podocopa</taxon>
        <taxon>Podocopida</taxon>
        <taxon>Darwinulocopina</taxon>
        <taxon>Darwinuloidea</taxon>
        <taxon>Darwinulidae</taxon>
        <taxon>Darwinula</taxon>
    </lineage>
</organism>
<dbReference type="SUPFAM" id="SSF52540">
    <property type="entry name" value="P-loop containing nucleoside triphosphate hydrolases"/>
    <property type="match status" value="1"/>
</dbReference>
<name>A0A7R8X217_9CRUS</name>
<accession>A0A7R8X217</accession>
<proteinExistence type="inferred from homology"/>
<keyword evidence="5" id="KW-1185">Reference proteome</keyword>
<reference evidence="4" key="1">
    <citation type="submission" date="2020-11" db="EMBL/GenBank/DDBJ databases">
        <authorList>
            <person name="Tran Van P."/>
        </authorList>
    </citation>
    <scope>NUCLEOTIDE SEQUENCE</scope>
</reference>
<evidence type="ECO:0000313" key="4">
    <source>
        <dbReference type="EMBL" id="CAD7242229.1"/>
    </source>
</evidence>
<protein>
    <recommendedName>
        <fullName evidence="3">AIG1-type G domain-containing protein</fullName>
    </recommendedName>
</protein>
<feature type="domain" description="AIG1-type G" evidence="3">
    <location>
        <begin position="52"/>
        <end position="179"/>
    </location>
</feature>
<evidence type="ECO:0000256" key="1">
    <source>
        <dbReference type="ARBA" id="ARBA00008535"/>
    </source>
</evidence>
<evidence type="ECO:0000313" key="5">
    <source>
        <dbReference type="Proteomes" id="UP000677054"/>
    </source>
</evidence>
<dbReference type="PANTHER" id="PTHR32046">
    <property type="entry name" value="G DOMAIN-CONTAINING PROTEIN"/>
    <property type="match status" value="1"/>
</dbReference>
<dbReference type="GO" id="GO:0005525">
    <property type="term" value="F:GTP binding"/>
    <property type="evidence" value="ECO:0007669"/>
    <property type="project" value="InterPro"/>
</dbReference>
<dbReference type="OrthoDB" id="2386367at2759"/>
<keyword evidence="2" id="KW-0547">Nucleotide-binding</keyword>
<dbReference type="Pfam" id="PF04548">
    <property type="entry name" value="AIG1"/>
    <property type="match status" value="1"/>
</dbReference>
<comment type="similarity">
    <text evidence="1">Belongs to the TRAFAC class TrmE-Era-EngA-EngB-Septin-like GTPase superfamily. AIG1/Toc34/Toc159-like paraseptin GTPase family. IAN subfamily.</text>
</comment>
<dbReference type="InterPro" id="IPR027417">
    <property type="entry name" value="P-loop_NTPase"/>
</dbReference>